<dbReference type="AlphaFoldDB" id="A0A517YV16"/>
<dbReference type="CDD" id="cd07185">
    <property type="entry name" value="OmpA_C-like"/>
    <property type="match status" value="1"/>
</dbReference>
<dbReference type="PROSITE" id="PS51257">
    <property type="entry name" value="PROKAR_LIPOPROTEIN"/>
    <property type="match status" value="1"/>
</dbReference>
<dbReference type="SUPFAM" id="SSF103088">
    <property type="entry name" value="OmpA-like"/>
    <property type="match status" value="1"/>
</dbReference>
<dbReference type="Gene3D" id="3.30.1330.60">
    <property type="entry name" value="OmpA-like domain"/>
    <property type="match status" value="1"/>
</dbReference>
<evidence type="ECO:0000256" key="2">
    <source>
        <dbReference type="SAM" id="Coils"/>
    </source>
</evidence>
<protein>
    <submittedName>
        <fullName evidence="4">Putative lipoprotein YiaD</fullName>
    </submittedName>
</protein>
<reference evidence="4 5" key="1">
    <citation type="submission" date="2019-02" db="EMBL/GenBank/DDBJ databases">
        <title>Deep-cultivation of Planctomycetes and their phenomic and genomic characterization uncovers novel biology.</title>
        <authorList>
            <person name="Wiegand S."/>
            <person name="Jogler M."/>
            <person name="Boedeker C."/>
            <person name="Pinto D."/>
            <person name="Vollmers J."/>
            <person name="Rivas-Marin E."/>
            <person name="Kohn T."/>
            <person name="Peeters S.H."/>
            <person name="Heuer A."/>
            <person name="Rast P."/>
            <person name="Oberbeckmann S."/>
            <person name="Bunk B."/>
            <person name="Jeske O."/>
            <person name="Meyerdierks A."/>
            <person name="Storesund J.E."/>
            <person name="Kallscheuer N."/>
            <person name="Luecker S."/>
            <person name="Lage O.M."/>
            <person name="Pohl T."/>
            <person name="Merkel B.J."/>
            <person name="Hornburger P."/>
            <person name="Mueller R.-W."/>
            <person name="Bruemmer F."/>
            <person name="Labrenz M."/>
            <person name="Spormann A.M."/>
            <person name="Op den Camp H."/>
            <person name="Overmann J."/>
            <person name="Amann R."/>
            <person name="Jetten M.S.M."/>
            <person name="Mascher T."/>
            <person name="Medema M.H."/>
            <person name="Devos D.P."/>
            <person name="Kaster A.-K."/>
            <person name="Ovreas L."/>
            <person name="Rohde M."/>
            <person name="Galperin M.Y."/>
            <person name="Jogler C."/>
        </authorList>
    </citation>
    <scope>NUCLEOTIDE SEQUENCE [LARGE SCALE GENOMIC DNA]</scope>
    <source>
        <strain evidence="4 5">KS4</strain>
    </source>
</reference>
<dbReference type="PANTHER" id="PTHR30329:SF21">
    <property type="entry name" value="LIPOPROTEIN YIAD-RELATED"/>
    <property type="match status" value="1"/>
</dbReference>
<feature type="coiled-coil region" evidence="2">
    <location>
        <begin position="30"/>
        <end position="64"/>
    </location>
</feature>
<dbReference type="RefSeq" id="WP_145077591.1">
    <property type="nucleotide sequence ID" value="NZ_CP036425.1"/>
</dbReference>
<dbReference type="PANTHER" id="PTHR30329">
    <property type="entry name" value="STATOR ELEMENT OF FLAGELLAR MOTOR COMPLEX"/>
    <property type="match status" value="1"/>
</dbReference>
<feature type="domain" description="OmpA-like" evidence="3">
    <location>
        <begin position="97"/>
        <end position="212"/>
    </location>
</feature>
<evidence type="ECO:0000313" key="5">
    <source>
        <dbReference type="Proteomes" id="UP000317369"/>
    </source>
</evidence>
<sequence length="212" mass="23506">MISVWKRTFLTMILAAVTVSMFTGCSVDRLKKERDQLWVENQELRAVEDRLKMENDNLQQLLASKPKIVTETVVVERDPAESSAFNNVAGVDVIRSGNNIAIRIPGDVLFTSGKASLKDKATRTLAQVASIIKSDYSGNMIRVEGYTDKDPIRKSGWKDNLELSAERAMAVQRYLATRGVSASSMYSAGFGANKAQSTKEKSRRVEIVVIND</sequence>
<keyword evidence="4" id="KW-0449">Lipoprotein</keyword>
<keyword evidence="1" id="KW-0472">Membrane</keyword>
<accession>A0A517YV16</accession>
<keyword evidence="5" id="KW-1185">Reference proteome</keyword>
<organism evidence="4 5">
    <name type="scientific">Poriferisphaera corsica</name>
    <dbReference type="NCBI Taxonomy" id="2528020"/>
    <lineage>
        <taxon>Bacteria</taxon>
        <taxon>Pseudomonadati</taxon>
        <taxon>Planctomycetota</taxon>
        <taxon>Phycisphaerae</taxon>
        <taxon>Phycisphaerales</taxon>
        <taxon>Phycisphaeraceae</taxon>
        <taxon>Poriferisphaera</taxon>
    </lineage>
</organism>
<proteinExistence type="predicted"/>
<dbReference type="InterPro" id="IPR036737">
    <property type="entry name" value="OmpA-like_sf"/>
</dbReference>
<dbReference type="PROSITE" id="PS51123">
    <property type="entry name" value="OMPA_2"/>
    <property type="match status" value="1"/>
</dbReference>
<evidence type="ECO:0000259" key="3">
    <source>
        <dbReference type="PROSITE" id="PS51123"/>
    </source>
</evidence>
<dbReference type="InterPro" id="IPR006665">
    <property type="entry name" value="OmpA-like"/>
</dbReference>
<dbReference type="Proteomes" id="UP000317369">
    <property type="component" value="Chromosome"/>
</dbReference>
<dbReference type="Pfam" id="PF00691">
    <property type="entry name" value="OmpA"/>
    <property type="match status" value="1"/>
</dbReference>
<dbReference type="InterPro" id="IPR050330">
    <property type="entry name" value="Bact_OuterMem_StrucFunc"/>
</dbReference>
<evidence type="ECO:0000313" key="4">
    <source>
        <dbReference type="EMBL" id="QDU34054.1"/>
    </source>
</evidence>
<keyword evidence="2" id="KW-0175">Coiled coil</keyword>
<name>A0A517YV16_9BACT</name>
<evidence type="ECO:0000256" key="1">
    <source>
        <dbReference type="PROSITE-ProRule" id="PRU00473"/>
    </source>
</evidence>
<dbReference type="KEGG" id="pcor:KS4_21160"/>
<dbReference type="GO" id="GO:0016020">
    <property type="term" value="C:membrane"/>
    <property type="evidence" value="ECO:0007669"/>
    <property type="project" value="UniProtKB-UniRule"/>
</dbReference>
<dbReference type="OrthoDB" id="9815217at2"/>
<dbReference type="EMBL" id="CP036425">
    <property type="protein sequence ID" value="QDU34054.1"/>
    <property type="molecule type" value="Genomic_DNA"/>
</dbReference>
<gene>
    <name evidence="4" type="primary">yiaD</name>
    <name evidence="4" type="ORF">KS4_21160</name>
</gene>